<dbReference type="AlphaFoldDB" id="A0A291G9K3"/>
<name>A0A291G9K3_9RHOB</name>
<dbReference type="InterPro" id="IPR018389">
    <property type="entry name" value="DctP_fam"/>
</dbReference>
<dbReference type="GO" id="GO:0055085">
    <property type="term" value="P:transmembrane transport"/>
    <property type="evidence" value="ECO:0007669"/>
    <property type="project" value="InterPro"/>
</dbReference>
<dbReference type="InterPro" id="IPR038404">
    <property type="entry name" value="TRAP_DctP_sf"/>
</dbReference>
<evidence type="ECO:0000313" key="5">
    <source>
        <dbReference type="Proteomes" id="UP000217935"/>
    </source>
</evidence>
<dbReference type="CDD" id="cd13665">
    <property type="entry name" value="PBP2_TRAP_Dctp3_4"/>
    <property type="match status" value="1"/>
</dbReference>
<dbReference type="KEGG" id="ceh:CEW89_04130"/>
<protein>
    <submittedName>
        <fullName evidence="4">C4-dicarboxylate ABC transporter substrate-binding protein</fullName>
    </submittedName>
</protein>
<dbReference type="NCBIfam" id="NF037995">
    <property type="entry name" value="TRAP_S1"/>
    <property type="match status" value="1"/>
</dbReference>
<evidence type="ECO:0000256" key="2">
    <source>
        <dbReference type="ARBA" id="ARBA00022729"/>
    </source>
</evidence>
<proteinExistence type="predicted"/>
<keyword evidence="2" id="KW-0732">Signal</keyword>
<evidence type="ECO:0000256" key="3">
    <source>
        <dbReference type="ARBA" id="ARBA00022764"/>
    </source>
</evidence>
<dbReference type="GO" id="GO:0042597">
    <property type="term" value="C:periplasmic space"/>
    <property type="evidence" value="ECO:0007669"/>
    <property type="project" value="UniProtKB-SubCell"/>
</dbReference>
<dbReference type="Pfam" id="PF03480">
    <property type="entry name" value="DctP"/>
    <property type="match status" value="1"/>
</dbReference>
<organism evidence="4 5">
    <name type="scientific">Celeribacter ethanolicus</name>
    <dbReference type="NCBI Taxonomy" id="1758178"/>
    <lineage>
        <taxon>Bacteria</taxon>
        <taxon>Pseudomonadati</taxon>
        <taxon>Pseudomonadota</taxon>
        <taxon>Alphaproteobacteria</taxon>
        <taxon>Rhodobacterales</taxon>
        <taxon>Roseobacteraceae</taxon>
        <taxon>Celeribacter</taxon>
    </lineage>
</organism>
<keyword evidence="3" id="KW-0574">Periplasm</keyword>
<dbReference type="PANTHER" id="PTHR33376">
    <property type="match status" value="1"/>
</dbReference>
<accession>A0A291G9K3</accession>
<reference evidence="4 5" key="1">
    <citation type="submission" date="2017-06" db="EMBL/GenBank/DDBJ databases">
        <title>Celeribacter sp. TSPH2 complete genome sequence.</title>
        <authorList>
            <person name="Woo J.-H."/>
            <person name="Kim H.-S."/>
        </authorList>
    </citation>
    <scope>NUCLEOTIDE SEQUENCE [LARGE SCALE GENOMIC DNA]</scope>
    <source>
        <strain evidence="4 5">TSPH2</strain>
    </source>
</reference>
<dbReference type="PANTHER" id="PTHR33376:SF15">
    <property type="entry name" value="BLL6794 PROTEIN"/>
    <property type="match status" value="1"/>
</dbReference>
<sequence length="365" mass="39777">MYYRTNLMNPKRDTGSTYSKSNREKWIAMLKKLALTSVLALGAAVPGHAAETLRYAHFMSAASWQNQTIFEDWATAVETASGGAVDVQVFPAQTLGKAAAGYDNAVTGIADIAWTVPGYTAGRFPLSQIMELPGLFETGAVGSCAFQKLYDSGALDEEYADTHIIFVHTHDPGHLHTSKKPVYTLEDMKGLKLRRPTQVVGELLTNLGAEPVGMPAPNTYEALQRGAIDGYMLPWESVDSFRLDELTEYHTVFGFYALAFISTMNKAKYDSLSPEAKAAVDANSGMQWAVTAGRGYDEEGAKVLERLKTESTVIELSDEERAKWDEAAQAATDSYIAFLNAQGLPGTATYEAVKGYVSDCETELN</sequence>
<keyword evidence="5" id="KW-1185">Reference proteome</keyword>
<gene>
    <name evidence="4" type="ORF">CEW89_04130</name>
</gene>
<evidence type="ECO:0000256" key="1">
    <source>
        <dbReference type="ARBA" id="ARBA00004418"/>
    </source>
</evidence>
<dbReference type="EMBL" id="CP022196">
    <property type="protein sequence ID" value="ATG46818.1"/>
    <property type="molecule type" value="Genomic_DNA"/>
</dbReference>
<dbReference type="Proteomes" id="UP000217935">
    <property type="component" value="Chromosome"/>
</dbReference>
<dbReference type="STRING" id="1758178.GCA_001550095_02829"/>
<comment type="subcellular location">
    <subcellularLocation>
        <location evidence="1">Periplasm</location>
    </subcellularLocation>
</comment>
<evidence type="ECO:0000313" key="4">
    <source>
        <dbReference type="EMBL" id="ATG46818.1"/>
    </source>
</evidence>
<dbReference type="Gene3D" id="3.40.190.170">
    <property type="entry name" value="Bacterial extracellular solute-binding protein, family 7"/>
    <property type="match status" value="1"/>
</dbReference>